<name>A0AAV7U0B8_PLEWA</name>
<evidence type="ECO:0000313" key="2">
    <source>
        <dbReference type="EMBL" id="KAJ1182449.1"/>
    </source>
</evidence>
<comment type="caution">
    <text evidence="2">The sequence shown here is derived from an EMBL/GenBank/DDBJ whole genome shotgun (WGS) entry which is preliminary data.</text>
</comment>
<protein>
    <submittedName>
        <fullName evidence="2">Uncharacterized protein</fullName>
    </submittedName>
</protein>
<reference evidence="2" key="1">
    <citation type="journal article" date="2022" name="bioRxiv">
        <title>Sequencing and chromosome-scale assembly of the giantPleurodeles waltlgenome.</title>
        <authorList>
            <person name="Brown T."/>
            <person name="Elewa A."/>
            <person name="Iarovenko S."/>
            <person name="Subramanian E."/>
            <person name="Araus A.J."/>
            <person name="Petzold A."/>
            <person name="Susuki M."/>
            <person name="Suzuki K.-i.T."/>
            <person name="Hayashi T."/>
            <person name="Toyoda A."/>
            <person name="Oliveira C."/>
            <person name="Osipova E."/>
            <person name="Leigh N.D."/>
            <person name="Simon A."/>
            <person name="Yun M.H."/>
        </authorList>
    </citation>
    <scope>NUCLEOTIDE SEQUENCE</scope>
    <source>
        <strain evidence="2">20211129_DDA</strain>
        <tissue evidence="2">Liver</tissue>
    </source>
</reference>
<sequence length="130" mass="13656">MKQAASGAIGTTSGCDEYAAAIGAIPADLPAGGGGLMHFPQEPRDEDTWLTLRANGRKRNTSRARPSRAQAAREREGALKEASQLPNNPFFALAAKPSIDSDTDAGTPWPSENSPVEEGPALTPRLSDDL</sequence>
<keyword evidence="3" id="KW-1185">Reference proteome</keyword>
<dbReference type="EMBL" id="JANPWB010000006">
    <property type="protein sequence ID" value="KAJ1182449.1"/>
    <property type="molecule type" value="Genomic_DNA"/>
</dbReference>
<feature type="region of interest" description="Disordered" evidence="1">
    <location>
        <begin position="55"/>
        <end position="130"/>
    </location>
</feature>
<dbReference type="Proteomes" id="UP001066276">
    <property type="component" value="Chromosome 3_2"/>
</dbReference>
<gene>
    <name evidence="2" type="ORF">NDU88_007639</name>
</gene>
<dbReference type="PROSITE" id="PS51257">
    <property type="entry name" value="PROKAR_LIPOPROTEIN"/>
    <property type="match status" value="1"/>
</dbReference>
<dbReference type="AlphaFoldDB" id="A0AAV7U0B8"/>
<accession>A0AAV7U0B8</accession>
<evidence type="ECO:0000313" key="3">
    <source>
        <dbReference type="Proteomes" id="UP001066276"/>
    </source>
</evidence>
<feature type="compositionally biased region" description="Basic residues" evidence="1">
    <location>
        <begin position="55"/>
        <end position="66"/>
    </location>
</feature>
<evidence type="ECO:0000256" key="1">
    <source>
        <dbReference type="SAM" id="MobiDB-lite"/>
    </source>
</evidence>
<proteinExistence type="predicted"/>
<organism evidence="2 3">
    <name type="scientific">Pleurodeles waltl</name>
    <name type="common">Iberian ribbed newt</name>
    <dbReference type="NCBI Taxonomy" id="8319"/>
    <lineage>
        <taxon>Eukaryota</taxon>
        <taxon>Metazoa</taxon>
        <taxon>Chordata</taxon>
        <taxon>Craniata</taxon>
        <taxon>Vertebrata</taxon>
        <taxon>Euteleostomi</taxon>
        <taxon>Amphibia</taxon>
        <taxon>Batrachia</taxon>
        <taxon>Caudata</taxon>
        <taxon>Salamandroidea</taxon>
        <taxon>Salamandridae</taxon>
        <taxon>Pleurodelinae</taxon>
        <taxon>Pleurodeles</taxon>
    </lineage>
</organism>